<name>A0ACC0UV80_9HYPO</name>
<dbReference type="Proteomes" id="UP001163324">
    <property type="component" value="Chromosome 7"/>
</dbReference>
<dbReference type="EMBL" id="CM047946">
    <property type="protein sequence ID" value="KAI9897630.1"/>
    <property type="molecule type" value="Genomic_DNA"/>
</dbReference>
<accession>A0ACC0UV80</accession>
<keyword evidence="2" id="KW-1185">Reference proteome</keyword>
<reference evidence="1" key="1">
    <citation type="submission" date="2022-10" db="EMBL/GenBank/DDBJ databases">
        <title>Complete Genome of Trichothecium roseum strain YXFP-22015, a Plant Pathogen Isolated from Citrus.</title>
        <authorList>
            <person name="Wang Y."/>
            <person name="Zhu L."/>
        </authorList>
    </citation>
    <scope>NUCLEOTIDE SEQUENCE</scope>
    <source>
        <strain evidence="1">YXFP-22015</strain>
    </source>
</reference>
<comment type="caution">
    <text evidence="1">The sequence shown here is derived from an EMBL/GenBank/DDBJ whole genome shotgun (WGS) entry which is preliminary data.</text>
</comment>
<evidence type="ECO:0000313" key="1">
    <source>
        <dbReference type="EMBL" id="KAI9897630.1"/>
    </source>
</evidence>
<organism evidence="1 2">
    <name type="scientific">Trichothecium roseum</name>
    <dbReference type="NCBI Taxonomy" id="47278"/>
    <lineage>
        <taxon>Eukaryota</taxon>
        <taxon>Fungi</taxon>
        <taxon>Dikarya</taxon>
        <taxon>Ascomycota</taxon>
        <taxon>Pezizomycotina</taxon>
        <taxon>Sordariomycetes</taxon>
        <taxon>Hypocreomycetidae</taxon>
        <taxon>Hypocreales</taxon>
        <taxon>Hypocreales incertae sedis</taxon>
        <taxon>Trichothecium</taxon>
    </lineage>
</organism>
<protein>
    <submittedName>
        <fullName evidence="1">Uncharacterized protein</fullName>
    </submittedName>
</protein>
<sequence length="760" mass="86792">MDPNWLNSSIDQLQGLFDEIGIPNHERDEREAELFDVLSRALKSHVQQVTDEKKALIDDAKKMITAIRQMEGSLDENKRRRGSGDEDNLKITYPLVRCLQQLKETHSHVKRLHLERFEQVKKLVESLESYSSHLEPTFLQIPLPPTGPNQSIPPNFDLSKSYANKLEHEFERVYDEYSRRIQTVQAYSEQIISLWAELGIPQSQQDGAIIKYYDNAPEQLGLHQEDIARLRSKRDQLANEKKDRERRLKELRNNVESLWVKLEIDEGETKNFLNQNRGCGIRQINEFQAELSRLTELKKENMHLFVEDARVKLQDLWDALYFSEDEMLDFTPAFSDVYSDALLDAHEREIARLEALKEQRAPILALVDRHRSLIKERDELAASSQDASRLMMRGQKGERRDPGKLLREEKMRKRIAKELPKVAADVRKMLQNWEHEFGREFLVHGEPYLDELEADEAMTAAKKVPTARSKTPAGPPPSATKINNKSVSKPAAPAPTPVPTHGPARSQSTRTLPARSMTKTPTTTGGTLKRAQSQQITNTKTSPSKIPNRPPLSNLKHGNNSPERPPRPESRGDTLRNGAPVRAPPPKMRDLVQGHKLETPQGPYKSSVFSSSIVRHVEPEDVYDDRPLSRSMRPDSNNSYYSQYYEDEYDERYSTLRSSRMPPPPRQISSTSQSSTTVSGSENWETYDDFSEPEADASDAYFAKVRAAQGKRTEPEHGLSNSQNKRAKGIPPQDQYGIVQVDEDGRRIVSGSEWTDEDAY</sequence>
<proteinExistence type="predicted"/>
<evidence type="ECO:0000313" key="2">
    <source>
        <dbReference type="Proteomes" id="UP001163324"/>
    </source>
</evidence>
<gene>
    <name evidence="1" type="ORF">N3K66_007486</name>
</gene>